<dbReference type="RefSeq" id="WP_377111275.1">
    <property type="nucleotide sequence ID" value="NZ_JBHTHZ010000001.1"/>
</dbReference>
<accession>A0ABW3ANY6</accession>
<dbReference type="Proteomes" id="UP001597010">
    <property type="component" value="Unassembled WGS sequence"/>
</dbReference>
<proteinExistence type="predicted"/>
<evidence type="ECO:0000259" key="2">
    <source>
        <dbReference type="Pfam" id="PF07863"/>
    </source>
</evidence>
<reference evidence="4" key="1">
    <citation type="journal article" date="2019" name="Int. J. Syst. Evol. Microbiol.">
        <title>The Global Catalogue of Microorganisms (GCM) 10K type strain sequencing project: providing services to taxonomists for standard genome sequencing and annotation.</title>
        <authorList>
            <consortium name="The Broad Institute Genomics Platform"/>
            <consortium name="The Broad Institute Genome Sequencing Center for Infectious Disease"/>
            <person name="Wu L."/>
            <person name="Ma J."/>
        </authorList>
    </citation>
    <scope>NUCLEOTIDE SEQUENCE [LARGE SCALE GENOMIC DNA]</scope>
    <source>
        <strain evidence="4">CCUG 61484</strain>
    </source>
</reference>
<feature type="transmembrane region" description="Helical" evidence="1">
    <location>
        <begin position="75"/>
        <end position="97"/>
    </location>
</feature>
<protein>
    <submittedName>
        <fullName evidence="3">Conjugative transposon protein TraJ</fullName>
    </submittedName>
</protein>
<dbReference type="InterPro" id="IPR012424">
    <property type="entry name" value="Conjugative_transposon_TraJ_C"/>
</dbReference>
<name>A0ABW3ANY6_9SPHI</name>
<feature type="transmembrane region" description="Helical" evidence="1">
    <location>
        <begin position="30"/>
        <end position="54"/>
    </location>
</feature>
<evidence type="ECO:0000313" key="3">
    <source>
        <dbReference type="EMBL" id="MFD0792029.1"/>
    </source>
</evidence>
<feature type="domain" description="Conjugative transposon TraJ C-terminal" evidence="2">
    <location>
        <begin position="15"/>
        <end position="364"/>
    </location>
</feature>
<evidence type="ECO:0000313" key="4">
    <source>
        <dbReference type="Proteomes" id="UP001597010"/>
    </source>
</evidence>
<organism evidence="3 4">
    <name type="scientific">Mucilaginibacter litoreus</name>
    <dbReference type="NCBI Taxonomy" id="1048221"/>
    <lineage>
        <taxon>Bacteria</taxon>
        <taxon>Pseudomonadati</taxon>
        <taxon>Bacteroidota</taxon>
        <taxon>Sphingobacteriia</taxon>
        <taxon>Sphingobacteriales</taxon>
        <taxon>Sphingobacteriaceae</taxon>
        <taxon>Mucilaginibacter</taxon>
    </lineage>
</organism>
<feature type="transmembrane region" description="Helical" evidence="1">
    <location>
        <begin position="243"/>
        <end position="261"/>
    </location>
</feature>
<keyword evidence="4" id="KW-1185">Reference proteome</keyword>
<comment type="caution">
    <text evidence="3">The sequence shown here is derived from an EMBL/GenBank/DDBJ whole genome shotgun (WGS) entry which is preliminary data.</text>
</comment>
<feature type="transmembrane region" description="Helical" evidence="1">
    <location>
        <begin position="211"/>
        <end position="231"/>
    </location>
</feature>
<gene>
    <name evidence="3" type="primary">traJ</name>
    <name evidence="3" type="ORF">ACFQZX_00290</name>
</gene>
<dbReference type="InterPro" id="IPR022393">
    <property type="entry name" value="Conjugative_transposon_TraJ"/>
</dbReference>
<dbReference type="NCBIfam" id="TIGR03782">
    <property type="entry name" value="Bac_Flav_CT_J"/>
    <property type="match status" value="1"/>
</dbReference>
<feature type="transmembrane region" description="Helical" evidence="1">
    <location>
        <begin position="289"/>
        <end position="312"/>
    </location>
</feature>
<dbReference type="EMBL" id="JBHTHZ010000001">
    <property type="protein sequence ID" value="MFD0792029.1"/>
    <property type="molecule type" value="Genomic_DNA"/>
</dbReference>
<dbReference type="Pfam" id="PF07863">
    <property type="entry name" value="CtnDOT_TraJ"/>
    <property type="match status" value="1"/>
</dbReference>
<keyword evidence="1" id="KW-1133">Transmembrane helix</keyword>
<evidence type="ECO:0000256" key="1">
    <source>
        <dbReference type="SAM" id="Phobius"/>
    </source>
</evidence>
<sequence>MSLPLLSQAQDVTTSLQGMQPVLDNLYSQMLELCGSLIGVAQGIAGFGALWFIASRVWRHIARAEPIDFYPLLRPFVLGLAIISFQVLVIPVMNGILQPIGTVTAGMVHNSNQSIAVLLKQKEAAVKKSSAYQIYVGDDGNGDRDKWYQYTHPDDPNGDEEGVFSGLGNDVKFWMDKQSYNFKNNIKQWMSEILQVLYAAAILCINTIRTFYLIVLAILGPLVFGFAVFDGLQHTLTQWISRYINIFLWLPIANIFGSIIGKVQEKMIALDISQIQDAGDTFFSPTDTAYLIFLCIGIVGYFSVPSVANYVIHAHGGNGLLSKVTQVTNSTVTIANQAAASAAGRAAQGAGNLVSAPGHFASGLAGESEGRGSYGAAGRTAGKTGAYMHDKLSGD</sequence>
<keyword evidence="1" id="KW-0472">Membrane</keyword>
<keyword evidence="1" id="KW-0812">Transmembrane</keyword>